<organism evidence="3 4">
    <name type="scientific">Rhodotorula paludigena</name>
    <dbReference type="NCBI Taxonomy" id="86838"/>
    <lineage>
        <taxon>Eukaryota</taxon>
        <taxon>Fungi</taxon>
        <taxon>Dikarya</taxon>
        <taxon>Basidiomycota</taxon>
        <taxon>Pucciniomycotina</taxon>
        <taxon>Microbotryomycetes</taxon>
        <taxon>Sporidiobolales</taxon>
        <taxon>Sporidiobolaceae</taxon>
        <taxon>Rhodotorula</taxon>
    </lineage>
</organism>
<comment type="caution">
    <text evidence="3">The sequence shown here is derived from an EMBL/GenBank/DDBJ whole genome shotgun (WGS) entry which is preliminary data.</text>
</comment>
<dbReference type="AlphaFoldDB" id="A0AAV5GTK0"/>
<name>A0AAV5GTK0_9BASI</name>
<protein>
    <submittedName>
        <fullName evidence="3">Uncharacterized protein</fullName>
    </submittedName>
</protein>
<evidence type="ECO:0000256" key="2">
    <source>
        <dbReference type="SAM" id="Phobius"/>
    </source>
</evidence>
<evidence type="ECO:0000256" key="1">
    <source>
        <dbReference type="SAM" id="MobiDB-lite"/>
    </source>
</evidence>
<dbReference type="EMBL" id="BQKY01000015">
    <property type="protein sequence ID" value="GJN93849.1"/>
    <property type="molecule type" value="Genomic_DNA"/>
</dbReference>
<evidence type="ECO:0000313" key="3">
    <source>
        <dbReference type="EMBL" id="GJN93849.1"/>
    </source>
</evidence>
<feature type="transmembrane region" description="Helical" evidence="2">
    <location>
        <begin position="193"/>
        <end position="215"/>
    </location>
</feature>
<reference evidence="3 4" key="1">
    <citation type="submission" date="2021-12" db="EMBL/GenBank/DDBJ databases">
        <title>High titer production of polyol ester of fatty acids by Rhodotorula paludigena BS15 towards product separation-free biomass refinery.</title>
        <authorList>
            <person name="Mano J."/>
            <person name="Ono H."/>
            <person name="Tanaka T."/>
            <person name="Naito K."/>
            <person name="Sushida H."/>
            <person name="Ike M."/>
            <person name="Tokuyasu K."/>
            <person name="Kitaoka M."/>
        </authorList>
    </citation>
    <scope>NUCLEOTIDE SEQUENCE [LARGE SCALE GENOMIC DNA]</scope>
    <source>
        <strain evidence="3 4">BS15</strain>
    </source>
</reference>
<keyword evidence="2" id="KW-0812">Transmembrane</keyword>
<evidence type="ECO:0000313" key="4">
    <source>
        <dbReference type="Proteomes" id="UP001342314"/>
    </source>
</evidence>
<feature type="compositionally biased region" description="Low complexity" evidence="1">
    <location>
        <begin position="23"/>
        <end position="51"/>
    </location>
</feature>
<keyword evidence="4" id="KW-1185">Reference proteome</keyword>
<feature type="compositionally biased region" description="Basic and acidic residues" evidence="1">
    <location>
        <begin position="216"/>
        <end position="229"/>
    </location>
</feature>
<keyword evidence="2" id="KW-1133">Transmembrane helix</keyword>
<dbReference type="Proteomes" id="UP001342314">
    <property type="component" value="Unassembled WGS sequence"/>
</dbReference>
<sequence>MPARSAASQPSPPLLGRSAPSQGAAPAVGASSRAPGSAGASPAGTPPAASSQDPFLAQTAAIPLTEEDRQEGYDVGLLNARPRGRHSNDLGGPLGESDDDYQGREKYGSAGLAPVQSHAGLGEAAVPVGILGAGVGAGAGLGQVGSAPPGVYGAGGYGASSAAAKEYGADSAGGYSGATAQDGHRRPWYLRPLTLLILALFLVAVALAVGLGVGLSERDTNNDDARSRNDTFPGNRTSTRSRGTSESVTSGTVVPSTDTAYWATASTEDAETSSDALTSMPSSITAASPATATSLATSGNLPIPANSSTVISGSITIPALSSTPEPSVGTASAVRRVRRTRLYRE</sequence>
<proteinExistence type="predicted"/>
<keyword evidence="2" id="KW-0472">Membrane</keyword>
<feature type="region of interest" description="Disordered" evidence="1">
    <location>
        <begin position="1"/>
        <end position="107"/>
    </location>
</feature>
<gene>
    <name evidence="3" type="ORF">Rhopal_006908-T1</name>
</gene>
<feature type="region of interest" description="Disordered" evidence="1">
    <location>
        <begin position="216"/>
        <end position="253"/>
    </location>
</feature>
<accession>A0AAV5GTK0</accession>
<feature type="compositionally biased region" description="Low complexity" evidence="1">
    <location>
        <begin position="234"/>
        <end position="253"/>
    </location>
</feature>